<dbReference type="InterPro" id="IPR004638">
    <property type="entry name" value="EmrB-like"/>
</dbReference>
<name>A0A9N9G0G6_9GLOM</name>
<dbReference type="PANTHER" id="PTHR23501:SF191">
    <property type="entry name" value="VACUOLAR BASIC AMINO ACID TRANSPORTER 4"/>
    <property type="match status" value="1"/>
</dbReference>
<comment type="caution">
    <text evidence="11">The sequence shown here is derived from an EMBL/GenBank/DDBJ whole genome shotgun (WGS) entry which is preliminary data.</text>
</comment>
<feature type="transmembrane region" description="Helical" evidence="9">
    <location>
        <begin position="689"/>
        <end position="712"/>
    </location>
</feature>
<feature type="transmembrane region" description="Helical" evidence="9">
    <location>
        <begin position="792"/>
        <end position="811"/>
    </location>
</feature>
<dbReference type="Pfam" id="PF07690">
    <property type="entry name" value="MFS_1"/>
    <property type="match status" value="1"/>
</dbReference>
<protein>
    <submittedName>
        <fullName evidence="11">10981_t:CDS:1</fullName>
    </submittedName>
</protein>
<dbReference type="InterPro" id="IPR011701">
    <property type="entry name" value="MFS"/>
</dbReference>
<keyword evidence="6 9" id="KW-1133">Transmembrane helix</keyword>
<keyword evidence="5 9" id="KW-0812">Transmembrane</keyword>
<feature type="domain" description="Major facilitator superfamily (MFS) profile" evidence="10">
    <location>
        <begin position="331"/>
        <end position="816"/>
    </location>
</feature>
<evidence type="ECO:0000256" key="2">
    <source>
        <dbReference type="ARBA" id="ARBA00008335"/>
    </source>
</evidence>
<feature type="region of interest" description="Disordered" evidence="8">
    <location>
        <begin position="1"/>
        <end position="20"/>
    </location>
</feature>
<feature type="region of interest" description="Disordered" evidence="8">
    <location>
        <begin position="264"/>
        <end position="319"/>
    </location>
</feature>
<dbReference type="SUPFAM" id="SSF103473">
    <property type="entry name" value="MFS general substrate transporter"/>
    <property type="match status" value="1"/>
</dbReference>
<dbReference type="GO" id="GO:0005886">
    <property type="term" value="C:plasma membrane"/>
    <property type="evidence" value="ECO:0007669"/>
    <property type="project" value="UniProtKB-SubCell"/>
</dbReference>
<feature type="transmembrane region" description="Helical" evidence="9">
    <location>
        <begin position="520"/>
        <end position="541"/>
    </location>
</feature>
<feature type="transmembrane region" description="Helical" evidence="9">
    <location>
        <begin position="328"/>
        <end position="353"/>
    </location>
</feature>
<keyword evidence="12" id="KW-1185">Reference proteome</keyword>
<evidence type="ECO:0000256" key="9">
    <source>
        <dbReference type="SAM" id="Phobius"/>
    </source>
</evidence>
<dbReference type="Gene3D" id="1.20.1720.10">
    <property type="entry name" value="Multidrug resistance protein D"/>
    <property type="match status" value="1"/>
</dbReference>
<evidence type="ECO:0000256" key="4">
    <source>
        <dbReference type="ARBA" id="ARBA00022475"/>
    </source>
</evidence>
<accession>A0A9N9G0G6</accession>
<keyword evidence="7 9" id="KW-0472">Membrane</keyword>
<reference evidence="11" key="1">
    <citation type="submission" date="2021-06" db="EMBL/GenBank/DDBJ databases">
        <authorList>
            <person name="Kallberg Y."/>
            <person name="Tangrot J."/>
            <person name="Rosling A."/>
        </authorList>
    </citation>
    <scope>NUCLEOTIDE SEQUENCE</scope>
    <source>
        <strain evidence="11">FL130A</strain>
    </source>
</reference>
<evidence type="ECO:0000259" key="10">
    <source>
        <dbReference type="PROSITE" id="PS50850"/>
    </source>
</evidence>
<feature type="transmembrane region" description="Helical" evidence="9">
    <location>
        <begin position="658"/>
        <end position="677"/>
    </location>
</feature>
<feature type="compositionally biased region" description="Polar residues" evidence="8">
    <location>
        <begin position="1"/>
        <end position="15"/>
    </location>
</feature>
<feature type="transmembrane region" description="Helical" evidence="9">
    <location>
        <begin position="365"/>
        <end position="384"/>
    </location>
</feature>
<keyword evidence="4" id="KW-1003">Cell membrane</keyword>
<feature type="transmembrane region" description="Helical" evidence="9">
    <location>
        <begin position="589"/>
        <end position="610"/>
    </location>
</feature>
<dbReference type="PANTHER" id="PTHR23501">
    <property type="entry name" value="MAJOR FACILITATOR SUPERFAMILY"/>
    <property type="match status" value="1"/>
</dbReference>
<feature type="transmembrane region" description="Helical" evidence="9">
    <location>
        <begin position="396"/>
        <end position="415"/>
    </location>
</feature>
<evidence type="ECO:0000256" key="8">
    <source>
        <dbReference type="SAM" id="MobiDB-lite"/>
    </source>
</evidence>
<comment type="similarity">
    <text evidence="2">Belongs to the major facilitator superfamily.</text>
</comment>
<feature type="transmembrane region" description="Helical" evidence="9">
    <location>
        <begin position="481"/>
        <end position="504"/>
    </location>
</feature>
<feature type="transmembrane region" description="Helical" evidence="9">
    <location>
        <begin position="421"/>
        <end position="442"/>
    </location>
</feature>
<keyword evidence="3" id="KW-0813">Transport</keyword>
<evidence type="ECO:0000256" key="6">
    <source>
        <dbReference type="ARBA" id="ARBA00022989"/>
    </source>
</evidence>
<proteinExistence type="inferred from homology"/>
<dbReference type="InterPro" id="IPR020846">
    <property type="entry name" value="MFS_dom"/>
</dbReference>
<dbReference type="InterPro" id="IPR036259">
    <property type="entry name" value="MFS_trans_sf"/>
</dbReference>
<organism evidence="11 12">
    <name type="scientific">Ambispora leptoticha</name>
    <dbReference type="NCBI Taxonomy" id="144679"/>
    <lineage>
        <taxon>Eukaryota</taxon>
        <taxon>Fungi</taxon>
        <taxon>Fungi incertae sedis</taxon>
        <taxon>Mucoromycota</taxon>
        <taxon>Glomeromycotina</taxon>
        <taxon>Glomeromycetes</taxon>
        <taxon>Archaeosporales</taxon>
        <taxon>Ambisporaceae</taxon>
        <taxon>Ambispora</taxon>
    </lineage>
</organism>
<dbReference type="CDD" id="cd17502">
    <property type="entry name" value="MFS_Azr1_MDR_like"/>
    <property type="match status" value="1"/>
</dbReference>
<feature type="transmembrane region" description="Helical" evidence="9">
    <location>
        <begin position="630"/>
        <end position="649"/>
    </location>
</feature>
<feature type="transmembrane region" description="Helical" evidence="9">
    <location>
        <begin position="547"/>
        <end position="569"/>
    </location>
</feature>
<evidence type="ECO:0000256" key="1">
    <source>
        <dbReference type="ARBA" id="ARBA00004651"/>
    </source>
</evidence>
<evidence type="ECO:0000256" key="5">
    <source>
        <dbReference type="ARBA" id="ARBA00022692"/>
    </source>
</evidence>
<dbReference type="PRINTS" id="PR01036">
    <property type="entry name" value="TCRTETB"/>
</dbReference>
<dbReference type="OrthoDB" id="10021397at2759"/>
<dbReference type="EMBL" id="CAJVPS010002767">
    <property type="protein sequence ID" value="CAG8575960.1"/>
    <property type="molecule type" value="Genomic_DNA"/>
</dbReference>
<dbReference type="NCBIfam" id="TIGR00711">
    <property type="entry name" value="efflux_EmrB"/>
    <property type="match status" value="1"/>
</dbReference>
<feature type="compositionally biased region" description="Basic and acidic residues" evidence="8">
    <location>
        <begin position="290"/>
        <end position="308"/>
    </location>
</feature>
<dbReference type="FunFam" id="1.20.1720.10:FF:000013">
    <property type="entry name" value="Related to multidrug resistance proteins"/>
    <property type="match status" value="1"/>
</dbReference>
<dbReference type="PROSITE" id="PS50850">
    <property type="entry name" value="MFS"/>
    <property type="match status" value="1"/>
</dbReference>
<evidence type="ECO:0000313" key="11">
    <source>
        <dbReference type="EMBL" id="CAG8575960.1"/>
    </source>
</evidence>
<evidence type="ECO:0000256" key="7">
    <source>
        <dbReference type="ARBA" id="ARBA00023136"/>
    </source>
</evidence>
<evidence type="ECO:0000313" key="12">
    <source>
        <dbReference type="Proteomes" id="UP000789508"/>
    </source>
</evidence>
<dbReference type="Gene3D" id="1.20.1250.20">
    <property type="entry name" value="MFS general substrate transporter like domains"/>
    <property type="match status" value="1"/>
</dbReference>
<dbReference type="AlphaFoldDB" id="A0A9N9G0G6"/>
<sequence length="829" mass="89548">MASTESKQESTTQISTTPTGEELITETITTTITTYTTVEIPIKEIVSTTAVEETTTAPAIEETTTKGTTETIVSVEEKITTPAIEAATIKIEEEITPTTVEIISQEEIPKAHVKETTIESVTTVIPVETTSFVEKNVATTTTTETITEEKIPKAHVKEATIETVTTVTPETSLVTENIAAEIITEEVIPKTHVKESISAVTPVETLIEKKNVENVTTATTTTTTEEVIPKTHAKETTTEFMSTVTPLVEKKSVENVAKAVNQQQTLTTKAVEEKEKSAPRKKSNGSSTETAEKDETLIEKADIEKGESPDNDDGNEDHRAVKLNPTEFALIMIGLAFGMFLAALDQTIVATALPKIASDFNALDQISWVATSYLLTTTAFQPTYGKFSDIFGRKATFLFSIITFETGSLLCGLAPGIISMIIFRAIAGVGAGGILSLVLIIISDIVTLKERGKYQGLIGACFGLSSVVGPLLGGAFTDHVTWRWCFFINLPLGAITIATVVFLLRLPKPKGGLRDKLKRIDWFGILVVVLATVALLLPLSWGGDKYAWNSPIIIVLLIVGGLLFILFGYIEGWVAIEPVAPSRLFKNRAVAACFGVNFFQGMSFFAMIYYVPIYFQVVKNESATSSGLELLPYILGVVIASITSGQAISRNENFPKQWICIVGASFITIGAGLTSILTEDSNRGDQIGFLLISGIGVGLIMQTTLLAGQAAVDHLDIASVTSMLTFFRLIGAVFGVAIIGTIFNNELVKKVQAFDLDIQTIEQIKKSAAALNRLSQAQRGQAMHAYVEALDAAYRAVIPMGILCFLCALAIGKNRKRKPGEEKIVVFSE</sequence>
<feature type="transmembrane region" description="Helical" evidence="9">
    <location>
        <begin position="454"/>
        <end position="475"/>
    </location>
</feature>
<dbReference type="GO" id="GO:0022857">
    <property type="term" value="F:transmembrane transporter activity"/>
    <property type="evidence" value="ECO:0007669"/>
    <property type="project" value="InterPro"/>
</dbReference>
<evidence type="ECO:0000256" key="3">
    <source>
        <dbReference type="ARBA" id="ARBA00022448"/>
    </source>
</evidence>
<dbReference type="Proteomes" id="UP000789508">
    <property type="component" value="Unassembled WGS sequence"/>
</dbReference>
<gene>
    <name evidence="11" type="ORF">ALEPTO_LOCUS7033</name>
</gene>
<comment type="subcellular location">
    <subcellularLocation>
        <location evidence="1">Cell membrane</location>
        <topology evidence="1">Multi-pass membrane protein</topology>
    </subcellularLocation>
</comment>
<feature type="transmembrane region" description="Helical" evidence="9">
    <location>
        <begin position="724"/>
        <end position="743"/>
    </location>
</feature>